<dbReference type="Pfam" id="PF00271">
    <property type="entry name" value="Helicase_C"/>
    <property type="match status" value="1"/>
</dbReference>
<keyword evidence="5" id="KW-0347">Helicase</keyword>
<keyword evidence="1" id="KW-0378">Hydrolase</keyword>
<dbReference type="InterPro" id="IPR027417">
    <property type="entry name" value="P-loop_NTPase"/>
</dbReference>
<feature type="domain" description="SWIM-type" evidence="2">
    <location>
        <begin position="179"/>
        <end position="215"/>
    </location>
</feature>
<dbReference type="InterPro" id="IPR007527">
    <property type="entry name" value="Znf_SWIM"/>
</dbReference>
<dbReference type="Pfam" id="PF08455">
    <property type="entry name" value="SNF2_assoc"/>
    <property type="match status" value="1"/>
</dbReference>
<accession>A0A3B0T4I6</accession>
<feature type="domain" description="SWIM-type" evidence="2">
    <location>
        <begin position="53"/>
        <end position="90"/>
    </location>
</feature>
<dbReference type="PROSITE" id="PS51192">
    <property type="entry name" value="HELICASE_ATP_BIND_1"/>
    <property type="match status" value="1"/>
</dbReference>
<keyword evidence="5" id="KW-0067">ATP-binding</keyword>
<keyword evidence="5" id="KW-0547">Nucleotide-binding</keyword>
<dbReference type="SUPFAM" id="SSF52540">
    <property type="entry name" value="P-loop containing nucleoside triphosphate hydrolases"/>
    <property type="match status" value="2"/>
</dbReference>
<gene>
    <name evidence="5" type="ORF">MNBD_BACTEROID03-2766</name>
</gene>
<name>A0A3B0T4I6_9ZZZZ</name>
<evidence type="ECO:0000259" key="2">
    <source>
        <dbReference type="PROSITE" id="PS50966"/>
    </source>
</evidence>
<dbReference type="SMART" id="SM00487">
    <property type="entry name" value="DEXDc"/>
    <property type="match status" value="1"/>
</dbReference>
<feature type="domain" description="Helicase C-terminal" evidence="4">
    <location>
        <begin position="1085"/>
        <end position="1240"/>
    </location>
</feature>
<evidence type="ECO:0000259" key="3">
    <source>
        <dbReference type="PROSITE" id="PS51192"/>
    </source>
</evidence>
<dbReference type="GO" id="GO:0004386">
    <property type="term" value="F:helicase activity"/>
    <property type="evidence" value="ECO:0007669"/>
    <property type="project" value="UniProtKB-KW"/>
</dbReference>
<evidence type="ECO:0000259" key="4">
    <source>
        <dbReference type="PROSITE" id="PS51194"/>
    </source>
</evidence>
<organism evidence="5">
    <name type="scientific">hydrothermal vent metagenome</name>
    <dbReference type="NCBI Taxonomy" id="652676"/>
    <lineage>
        <taxon>unclassified sequences</taxon>
        <taxon>metagenomes</taxon>
        <taxon>ecological metagenomes</taxon>
    </lineage>
</organism>
<dbReference type="SMART" id="SM00490">
    <property type="entry name" value="HELICc"/>
    <property type="match status" value="1"/>
</dbReference>
<dbReference type="InterPro" id="IPR038718">
    <property type="entry name" value="SNF2-like_sf"/>
</dbReference>
<protein>
    <submittedName>
        <fullName evidence="5">DEAD/DEAH box helicase-like protein</fullName>
    </submittedName>
</protein>
<dbReference type="CDD" id="cd18793">
    <property type="entry name" value="SF2_C_SNF"/>
    <property type="match status" value="1"/>
</dbReference>
<dbReference type="GO" id="GO:0008270">
    <property type="term" value="F:zinc ion binding"/>
    <property type="evidence" value="ECO:0007669"/>
    <property type="project" value="InterPro"/>
</dbReference>
<feature type="domain" description="Helicase ATP-binding" evidence="3">
    <location>
        <begin position="801"/>
        <end position="961"/>
    </location>
</feature>
<dbReference type="InterPro" id="IPR049730">
    <property type="entry name" value="SNF2/RAD54-like_C"/>
</dbReference>
<dbReference type="PROSITE" id="PS50966">
    <property type="entry name" value="ZF_SWIM"/>
    <property type="match status" value="2"/>
</dbReference>
<dbReference type="EMBL" id="UOEL01000101">
    <property type="protein sequence ID" value="VAW13245.1"/>
    <property type="molecule type" value="Genomic_DNA"/>
</dbReference>
<dbReference type="PROSITE" id="PS51194">
    <property type="entry name" value="HELICASE_CTER"/>
    <property type="match status" value="1"/>
</dbReference>
<dbReference type="PANTHER" id="PTHR10799">
    <property type="entry name" value="SNF2/RAD54 HELICASE FAMILY"/>
    <property type="match status" value="1"/>
</dbReference>
<dbReference type="Pfam" id="PF00176">
    <property type="entry name" value="SNF2-rel_dom"/>
    <property type="match status" value="1"/>
</dbReference>
<dbReference type="InterPro" id="IPR001650">
    <property type="entry name" value="Helicase_C-like"/>
</dbReference>
<dbReference type="GO" id="GO:0016787">
    <property type="term" value="F:hydrolase activity"/>
    <property type="evidence" value="ECO:0007669"/>
    <property type="project" value="UniProtKB-KW"/>
</dbReference>
<evidence type="ECO:0000313" key="5">
    <source>
        <dbReference type="EMBL" id="VAW13245.1"/>
    </source>
</evidence>
<evidence type="ECO:0000256" key="1">
    <source>
        <dbReference type="ARBA" id="ARBA00022801"/>
    </source>
</evidence>
<reference evidence="5" key="1">
    <citation type="submission" date="2018-06" db="EMBL/GenBank/DDBJ databases">
        <authorList>
            <person name="Zhirakovskaya E."/>
        </authorList>
    </citation>
    <scope>NUCLEOTIDE SEQUENCE</scope>
</reference>
<dbReference type="Gene3D" id="3.40.50.300">
    <property type="entry name" value="P-loop containing nucleotide triphosphate hydrolases"/>
    <property type="match status" value="1"/>
</dbReference>
<dbReference type="CDD" id="cd18012">
    <property type="entry name" value="DEXQc_arch_SWI2_SNF2"/>
    <property type="match status" value="1"/>
</dbReference>
<dbReference type="GO" id="GO:0005524">
    <property type="term" value="F:ATP binding"/>
    <property type="evidence" value="ECO:0007669"/>
    <property type="project" value="InterPro"/>
</dbReference>
<proteinExistence type="predicted"/>
<dbReference type="AlphaFoldDB" id="A0A3B0T4I6"/>
<dbReference type="InterPro" id="IPR000330">
    <property type="entry name" value="SNF2_N"/>
</dbReference>
<dbReference type="InterPro" id="IPR013663">
    <property type="entry name" value="Helicase_SWF/SNF/SWI_bac"/>
</dbReference>
<dbReference type="InterPro" id="IPR014001">
    <property type="entry name" value="Helicase_ATP-bd"/>
</dbReference>
<sequence length="1252" mass="143644">MKINNKRLKTYIYDNTDSKTRSRANAILVKDLKFSPDYKSVTAKVRGSSHNTYTVHFYGIQNGLISSSCSCPYDWGNICKHEVSVAWEIDDFVDKHDPNTALLPKTTKTVIKEKFSPTKPISVPFTDISGITLAYLKKYASKSAMKQEYYYQADVSVVVSNPDYIHLNLLPSYYYDAPSDVQLRKKEDSLSLLCSCKALNKALCIHQVIALKYISQMPNAFLSKEEIEDIKEELLGQYGFSLKDKQHKNHFSFDFSQGEPQVVLKSRGILRLSKYGDHTPFVDLVLADENSLRNELPFVAKKTRQKQKGTAIGFSFYSYDEGYQASVILTPLMGNLKKDLSGFASKIEVIDAKDLIVRSNLFATDDIAILKKAHAVSWGEVDGLMRIKDTNINHYIHTHIKSLIPLLDNGKAYEVDPYYKITKKNMVPIILSDKSTELSFTVEEEECFYALIAHITINGRKSKLSTKKIGDNFLFVKSKDTYYLNKNLNYAKTLASFKKSPEIRVRKEDFKEYYNTLILPLSKKYEVNIKHLKLKGRKLESAEIKKQIYLTEVDEHIVFRPILQHKDTMINVLSPQEVIETVKNDTYKIKRNTSFENDFIKEITDLHPRFQEQQEESFFYLSLQELVEKAWFLSAFATLKQHGIEIFGFDKLTSLKYNPNKPTISMSVSSGLDWFDVNISVVFGNLSVSLKDLKKSVIAKERYIKLSDGSIGILPEEWLKKHTHLFRAGDVQKSSVKVSKYQLSVIDSLYEQLDHTSEMVKNHDSIKKMLKEFKSIDKVKIPKGIKATLRDYQKEGLNWLNFLDTFGFGGCLADDMGLGKTLQVITFFQYLKNSKKTENPHLVIVPTSLIFNWLEEIKKFCPTLNVLNLTGGNRQKSTFDFKGHDIVLTTYGTLLRDVARLKEHKFDYIVLDESQAIKNPNSKRYKAVRSLQSRNRLVLTGTPIENNTFDIYSQMTFVNPGLLGNIANFKREFATPIDKNKNHKVAEELSKLISPFLLRRTKDQVAKELPSKTEQIFYCTMGKAQQDLYDAYRNKYRDYLMGKIEDVGLGKSKMYVLEGLTKLRQICDSPKLLKDIENYTAPSVKIDELTIQLSEKTGNHKVLVFSQFVKMLHLIKERLDEHKIPYEYLDGRTKNRQEKVANFQNDPNIRVFLISLKAGGTGLNLTAADYVYLVDPWWNPAVEAQAIDRCYRIGQDKKVMAYKMICKGTVEEKIVLMQATKKQLSANIIKTDESFVKSLSKESIIDLFTVPN</sequence>
<dbReference type="Gene3D" id="3.40.50.10810">
    <property type="entry name" value="Tandem AAA-ATPase domain"/>
    <property type="match status" value="1"/>
</dbReference>